<sequence>MSCCAFTPSRCHIDLAALRRNFARLGEPGSIMPVVKSDAYGHGLLPVARALDGAGARRFAVGTVCEGVALREAGLGQTIVPLMGAISREDWQAAAAHDLTPLLTDFEDIEKAAACCPADRPFRVALKCETGMNRLGFSAEELPAALESLRRFPRLAPVLALSHLACADMPDETAYTQAQAERFASMCAVLREAFPDIARSLGNSAGALGLPESRYEACRPGLALYGGNPFAGTAWEARGTGLEWVMSVSSPVLQVRQLKAGQSVSYGRIFTAPQAMTVAVVAAGYATGFARALSNRIDLLINGRRVPQVGRVCMSMLMADVSSLPDVRTGDTAWILGGPAAPGQRPVSAQEMADELGTIPYEILCLMGSTNPRVYS</sequence>
<evidence type="ECO:0000256" key="6">
    <source>
        <dbReference type="PIRSR" id="PIRSR600821-50"/>
    </source>
</evidence>
<dbReference type="EMBL" id="CP014229">
    <property type="protein sequence ID" value="AMD88734.1"/>
    <property type="molecule type" value="Genomic_DNA"/>
</dbReference>
<dbReference type="Proteomes" id="UP000069241">
    <property type="component" value="Chromosome"/>
</dbReference>
<dbReference type="EC" id="5.1.1.1" evidence="5"/>
<evidence type="ECO:0000256" key="7">
    <source>
        <dbReference type="PIRSR" id="PIRSR600821-52"/>
    </source>
</evidence>
<evidence type="ECO:0000256" key="4">
    <source>
        <dbReference type="ARBA" id="ARBA00023235"/>
    </source>
</evidence>
<dbReference type="GO" id="GO:0030170">
    <property type="term" value="F:pyridoxal phosphate binding"/>
    <property type="evidence" value="ECO:0007669"/>
    <property type="project" value="UniProtKB-UniRule"/>
</dbReference>
<keyword evidence="10" id="KW-1185">Reference proteome</keyword>
<keyword evidence="3 5" id="KW-0663">Pyridoxal phosphate</keyword>
<protein>
    <recommendedName>
        <fullName evidence="5">Alanine racemase</fullName>
        <ecNumber evidence="5">5.1.1.1</ecNumber>
    </recommendedName>
</protein>
<gene>
    <name evidence="9" type="ORF">AXF13_00575</name>
</gene>
<dbReference type="GO" id="GO:0008784">
    <property type="term" value="F:alanine racemase activity"/>
    <property type="evidence" value="ECO:0007669"/>
    <property type="project" value="UniProtKB-UniRule"/>
</dbReference>
<dbReference type="Pfam" id="PF01168">
    <property type="entry name" value="Ala_racemase_N"/>
    <property type="match status" value="1"/>
</dbReference>
<evidence type="ECO:0000256" key="1">
    <source>
        <dbReference type="ARBA" id="ARBA00000316"/>
    </source>
</evidence>
<dbReference type="PANTHER" id="PTHR30511">
    <property type="entry name" value="ALANINE RACEMASE"/>
    <property type="match status" value="1"/>
</dbReference>
<dbReference type="SMART" id="SM01005">
    <property type="entry name" value="Ala_racemase_C"/>
    <property type="match status" value="1"/>
</dbReference>
<dbReference type="InterPro" id="IPR029066">
    <property type="entry name" value="PLP-binding_barrel"/>
</dbReference>
<feature type="active site" description="Proton acceptor; specific for L-alanine" evidence="5">
    <location>
        <position position="266"/>
    </location>
</feature>
<dbReference type="HAMAP" id="MF_01201">
    <property type="entry name" value="Ala_racemase"/>
    <property type="match status" value="1"/>
</dbReference>
<reference evidence="10" key="1">
    <citation type="submission" date="2016-02" db="EMBL/GenBank/DDBJ databases">
        <authorList>
            <person name="Holder M.E."/>
            <person name="Ajami N.J."/>
            <person name="Petrosino J.F."/>
        </authorList>
    </citation>
    <scope>NUCLEOTIDE SEQUENCE [LARGE SCALE GENOMIC DNA]</scope>
    <source>
        <strain evidence="10">CCUG 45958</strain>
    </source>
</reference>
<dbReference type="PRINTS" id="PR00992">
    <property type="entry name" value="ALARACEMASE"/>
</dbReference>
<dbReference type="Gene3D" id="2.40.37.10">
    <property type="entry name" value="Lyase, Ornithine Decarboxylase, Chain A, domain 1"/>
    <property type="match status" value="1"/>
</dbReference>
<feature type="binding site" evidence="5 7">
    <location>
        <position position="314"/>
    </location>
    <ligand>
        <name>substrate</name>
    </ligand>
</feature>
<dbReference type="InterPro" id="IPR001608">
    <property type="entry name" value="Ala_racemase_N"/>
</dbReference>
<dbReference type="CDD" id="cd00430">
    <property type="entry name" value="PLPDE_III_AR"/>
    <property type="match status" value="1"/>
</dbReference>
<dbReference type="InterPro" id="IPR020622">
    <property type="entry name" value="Ala_racemase_pyridoxalP-BS"/>
</dbReference>
<evidence type="ECO:0000259" key="8">
    <source>
        <dbReference type="SMART" id="SM01005"/>
    </source>
</evidence>
<dbReference type="PANTHER" id="PTHR30511:SF0">
    <property type="entry name" value="ALANINE RACEMASE, CATABOLIC-RELATED"/>
    <property type="match status" value="1"/>
</dbReference>
<dbReference type="InterPro" id="IPR000821">
    <property type="entry name" value="Ala_racemase"/>
</dbReference>
<organism evidence="9 10">
    <name type="scientific">Desulfovibrio fairfieldensis</name>
    <dbReference type="NCBI Taxonomy" id="44742"/>
    <lineage>
        <taxon>Bacteria</taxon>
        <taxon>Pseudomonadati</taxon>
        <taxon>Thermodesulfobacteriota</taxon>
        <taxon>Desulfovibrionia</taxon>
        <taxon>Desulfovibrionales</taxon>
        <taxon>Desulfovibrionaceae</taxon>
        <taxon>Desulfovibrio</taxon>
    </lineage>
</organism>
<evidence type="ECO:0000256" key="2">
    <source>
        <dbReference type="ARBA" id="ARBA00001933"/>
    </source>
</evidence>
<dbReference type="RefSeq" id="WP_062251236.1">
    <property type="nucleotide sequence ID" value="NZ_CP014229.1"/>
</dbReference>
<evidence type="ECO:0000313" key="10">
    <source>
        <dbReference type="Proteomes" id="UP000069241"/>
    </source>
</evidence>
<dbReference type="NCBIfam" id="TIGR00492">
    <property type="entry name" value="alr"/>
    <property type="match status" value="1"/>
</dbReference>
<feature type="binding site" evidence="5 7">
    <location>
        <position position="134"/>
    </location>
    <ligand>
        <name>substrate</name>
    </ligand>
</feature>
<dbReference type="InterPro" id="IPR011079">
    <property type="entry name" value="Ala_racemase_C"/>
</dbReference>
<comment type="cofactor">
    <cofactor evidence="2 5 6">
        <name>pyridoxal 5'-phosphate</name>
        <dbReference type="ChEBI" id="CHEBI:597326"/>
    </cofactor>
</comment>
<dbReference type="PROSITE" id="PS00395">
    <property type="entry name" value="ALANINE_RACEMASE"/>
    <property type="match status" value="1"/>
</dbReference>
<comment type="pathway">
    <text evidence="5">Amino-acid biosynthesis; D-alanine biosynthesis; D-alanine from L-alanine: step 1/1.</text>
</comment>
<dbReference type="STRING" id="44742.AXF13_00575"/>
<dbReference type="KEGG" id="dfi:AXF13_00575"/>
<dbReference type="InterPro" id="IPR009006">
    <property type="entry name" value="Ala_racemase/Decarboxylase_C"/>
</dbReference>
<accession>A0A0X8JH51</accession>
<comment type="similarity">
    <text evidence="5">Belongs to the alanine racemase family.</text>
</comment>
<dbReference type="SUPFAM" id="SSF51419">
    <property type="entry name" value="PLP-binding barrel"/>
    <property type="match status" value="1"/>
</dbReference>
<keyword evidence="4 5" id="KW-0413">Isomerase</keyword>
<name>A0A0X8JH51_9BACT</name>
<evidence type="ECO:0000256" key="5">
    <source>
        <dbReference type="HAMAP-Rule" id="MF_01201"/>
    </source>
</evidence>
<comment type="function">
    <text evidence="5">Catalyzes the interconversion of L-alanine and D-alanine. May also act on other amino acids.</text>
</comment>
<feature type="domain" description="Alanine racemase C-terminal" evidence="8">
    <location>
        <begin position="245"/>
        <end position="376"/>
    </location>
</feature>
<feature type="active site" description="Proton acceptor; specific for D-alanine" evidence="5">
    <location>
        <position position="36"/>
    </location>
</feature>
<dbReference type="SUPFAM" id="SSF50621">
    <property type="entry name" value="Alanine racemase C-terminal domain-like"/>
    <property type="match status" value="1"/>
</dbReference>
<dbReference type="Gene3D" id="3.20.20.10">
    <property type="entry name" value="Alanine racemase"/>
    <property type="match status" value="1"/>
</dbReference>
<evidence type="ECO:0000256" key="3">
    <source>
        <dbReference type="ARBA" id="ARBA00022898"/>
    </source>
</evidence>
<dbReference type="FunFam" id="3.20.20.10:FF:000002">
    <property type="entry name" value="Alanine racemase"/>
    <property type="match status" value="1"/>
</dbReference>
<feature type="modified residue" description="N6-(pyridoxal phosphate)lysine" evidence="5 6">
    <location>
        <position position="36"/>
    </location>
</feature>
<proteinExistence type="inferred from homology"/>
<dbReference type="GO" id="GO:0005829">
    <property type="term" value="C:cytosol"/>
    <property type="evidence" value="ECO:0007669"/>
    <property type="project" value="TreeGrafter"/>
</dbReference>
<dbReference type="UniPathway" id="UPA00042">
    <property type="reaction ID" value="UER00497"/>
</dbReference>
<comment type="catalytic activity">
    <reaction evidence="1 5">
        <text>L-alanine = D-alanine</text>
        <dbReference type="Rhea" id="RHEA:20249"/>
        <dbReference type="ChEBI" id="CHEBI:57416"/>
        <dbReference type="ChEBI" id="CHEBI:57972"/>
        <dbReference type="EC" id="5.1.1.1"/>
    </reaction>
</comment>
<dbReference type="Pfam" id="PF00842">
    <property type="entry name" value="Ala_racemase_C"/>
    <property type="match status" value="1"/>
</dbReference>
<dbReference type="AlphaFoldDB" id="A0A0X8JH51"/>
<evidence type="ECO:0000313" key="9">
    <source>
        <dbReference type="EMBL" id="AMD88734.1"/>
    </source>
</evidence>
<dbReference type="GO" id="GO:0030632">
    <property type="term" value="P:D-alanine biosynthetic process"/>
    <property type="evidence" value="ECO:0007669"/>
    <property type="project" value="UniProtKB-UniRule"/>
</dbReference>